<dbReference type="AlphaFoldDB" id="A0A0C1FDD7"/>
<dbReference type="Proteomes" id="UP000031473">
    <property type="component" value="Unassembled WGS sequence"/>
</dbReference>
<protein>
    <submittedName>
        <fullName evidence="1">Uncharacterized protein</fullName>
    </submittedName>
</protein>
<dbReference type="RefSeq" id="WP_039354688.1">
    <property type="nucleotide sequence ID" value="NZ_FOLA01000017.1"/>
</dbReference>
<comment type="caution">
    <text evidence="1">The sequence shown here is derived from an EMBL/GenBank/DDBJ whole genome shotgun (WGS) entry which is preliminary data.</text>
</comment>
<dbReference type="EMBL" id="JSYL01000016">
    <property type="protein sequence ID" value="KIA85989.1"/>
    <property type="molecule type" value="Genomic_DNA"/>
</dbReference>
<keyword evidence="2" id="KW-1185">Reference proteome</keyword>
<name>A0A0C1FDD7_9FLAO</name>
<organism evidence="1 2">
    <name type="scientific">Kaistella jeonii</name>
    <dbReference type="NCBI Taxonomy" id="266749"/>
    <lineage>
        <taxon>Bacteria</taxon>
        <taxon>Pseudomonadati</taxon>
        <taxon>Bacteroidota</taxon>
        <taxon>Flavobacteriia</taxon>
        <taxon>Flavobacteriales</taxon>
        <taxon>Weeksellaceae</taxon>
        <taxon>Chryseobacterium group</taxon>
        <taxon>Kaistella</taxon>
    </lineage>
</organism>
<gene>
    <name evidence="1" type="ORF">OA86_14305</name>
</gene>
<sequence length="165" mass="17791">MKNIIIALFISNFCFAQVGIEKTTVDGSGILDFPLGTTKGIILPNVTKSSDMTSVTRGTIVYDLTTKNAQYFDGMWRTLNVMTTGTAPTLLAGTDLATDIGVIIGKQSSSAQGVLILESDSKALILPKVNDPVANVNSPVAGMMCYDPVKKLMCIYNGIDWSFWR</sequence>
<reference evidence="1 2" key="1">
    <citation type="submission" date="2014-10" db="EMBL/GenBank/DDBJ databases">
        <title>Kaistella jeonii genome.</title>
        <authorList>
            <person name="Clayton J.T."/>
            <person name="Newman J.D."/>
        </authorList>
    </citation>
    <scope>NUCLEOTIDE SEQUENCE [LARGE SCALE GENOMIC DNA]</scope>
    <source>
        <strain evidence="1 2">DSM 17048</strain>
    </source>
</reference>
<evidence type="ECO:0000313" key="1">
    <source>
        <dbReference type="EMBL" id="KIA85989.1"/>
    </source>
</evidence>
<proteinExistence type="predicted"/>
<dbReference type="OrthoDB" id="705292at2"/>
<evidence type="ECO:0000313" key="2">
    <source>
        <dbReference type="Proteomes" id="UP000031473"/>
    </source>
</evidence>
<accession>A0A0C1FDD7</accession>